<dbReference type="InterPro" id="IPR011990">
    <property type="entry name" value="TPR-like_helical_dom_sf"/>
</dbReference>
<feature type="transmembrane region" description="Helical" evidence="1">
    <location>
        <begin position="172"/>
        <end position="189"/>
    </location>
</feature>
<dbReference type="PATRIC" id="fig|1255043.3.peg.49"/>
<proteinExistence type="predicted"/>
<dbReference type="HOGENOM" id="CLU_011615_3_0_6"/>
<feature type="transmembrane region" description="Helical" evidence="1">
    <location>
        <begin position="323"/>
        <end position="342"/>
    </location>
</feature>
<feature type="transmembrane region" description="Helical" evidence="1">
    <location>
        <begin position="295"/>
        <end position="316"/>
    </location>
</feature>
<reference evidence="2" key="1">
    <citation type="submission" date="2015-12" db="EMBL/GenBank/DDBJ databases">
        <authorList>
            <person name="Tikhonova T.V."/>
            <person name="Pavlov A.R."/>
            <person name="Beletsky A.V."/>
            <person name="Mardanov A.V."/>
            <person name="Sorokin D.Y."/>
            <person name="Ravin N.V."/>
            <person name="Popov V.O."/>
        </authorList>
    </citation>
    <scope>NUCLEOTIDE SEQUENCE</scope>
    <source>
        <strain evidence="2">DSM 14787</strain>
    </source>
</reference>
<dbReference type="AlphaFoldDB" id="L0DQL2"/>
<keyword evidence="1" id="KW-0812">Transmembrane</keyword>
<dbReference type="eggNOG" id="COG0457">
    <property type="taxonomic scope" value="Bacteria"/>
</dbReference>
<feature type="transmembrane region" description="Helical" evidence="1">
    <location>
        <begin position="139"/>
        <end position="160"/>
    </location>
</feature>
<dbReference type="Proteomes" id="UP000010809">
    <property type="component" value="Chromosome"/>
</dbReference>
<feature type="transmembrane region" description="Helical" evidence="1">
    <location>
        <begin position="222"/>
        <end position="241"/>
    </location>
</feature>
<feature type="transmembrane region" description="Helical" evidence="1">
    <location>
        <begin position="195"/>
        <end position="213"/>
    </location>
</feature>
<keyword evidence="1" id="KW-0472">Membrane</keyword>
<keyword evidence="1" id="KW-1133">Transmembrane helix</keyword>
<gene>
    <name evidence="2" type="ordered locus">TVNIR_0049</name>
</gene>
<dbReference type="STRING" id="1255043.TVNIR_0049"/>
<dbReference type="Gene3D" id="1.25.40.10">
    <property type="entry name" value="Tetratricopeptide repeat domain"/>
    <property type="match status" value="1"/>
</dbReference>
<dbReference type="KEGG" id="tni:TVNIR_0049"/>
<feature type="transmembrane region" description="Helical" evidence="1">
    <location>
        <begin position="116"/>
        <end position="133"/>
    </location>
</feature>
<sequence length="628" mass="68790">MRPLIVSALISALLAITWIAYSPGFSGTLHFDDRANLDPLLQADSNLELLRFVFEGKAGPLGRPIALASFALQKDHWPDHLAPLLQTNALLHIGTGAMVFALALGLARAIQFPRPFWVALLTCSLWVLSPFLASTTLMLIQRMSVLAGFFAFAGLAAYVWGRMLLQTRPRAGFWLMTLGLVIGTILATLSKENGALVPALALVIEITLLRHYLPIKAASLRLFLWIFLALPTALVATYLALRIPGIFTLSSVREIAPIERAWSQPTILWDYVRNLLIPNTASVTPFSDDRTTPSIWTNPSVLAATAAWIAVVASAMKLRHAGPWLLFGVAFFLVGHALESTIINLELYYAHRNYVPAFGLYFAVAAAVILAMRFKPKLIGAGAVAYVLAFSIVLTSTTSLWGQPLVAGEIWLRQHPESQRAHQFLANQYFRIGDPYTANRVLEFGAPTDGSGSLAMQRLFTCVFEEPRQEMAAKEAEQAANEIRGGKHNNGIGSVLVGLTAMVARGQCDAISHEDLSMLAEAVLTNPAYQSSIPIKTQVYNSKALIAQAQGNTSAAIEHVGRMYALSRHVNHAKFYSALLAADGRSEEALEFLVKAQGDVPSHPIRRWIRNMEIEQHIARIAEDISLE</sequence>
<protein>
    <recommendedName>
        <fullName evidence="4">Tetratricopeptide repeat protein</fullName>
    </recommendedName>
</protein>
<evidence type="ECO:0000256" key="1">
    <source>
        <dbReference type="SAM" id="Phobius"/>
    </source>
</evidence>
<dbReference type="EMBL" id="CP003989">
    <property type="protein sequence ID" value="AGA31764.1"/>
    <property type="molecule type" value="Genomic_DNA"/>
</dbReference>
<organism evidence="2 3">
    <name type="scientific">Thioalkalivibrio nitratireducens (strain DSM 14787 / UNIQEM 213 / ALEN2)</name>
    <dbReference type="NCBI Taxonomy" id="1255043"/>
    <lineage>
        <taxon>Bacteria</taxon>
        <taxon>Pseudomonadati</taxon>
        <taxon>Pseudomonadota</taxon>
        <taxon>Gammaproteobacteria</taxon>
        <taxon>Chromatiales</taxon>
        <taxon>Ectothiorhodospiraceae</taxon>
        <taxon>Thioalkalivibrio</taxon>
    </lineage>
</organism>
<feature type="transmembrane region" description="Helical" evidence="1">
    <location>
        <begin position="89"/>
        <end position="109"/>
    </location>
</feature>
<dbReference type="OrthoDB" id="8566379at2"/>
<feature type="transmembrane region" description="Helical" evidence="1">
    <location>
        <begin position="354"/>
        <end position="371"/>
    </location>
</feature>
<evidence type="ECO:0000313" key="3">
    <source>
        <dbReference type="Proteomes" id="UP000010809"/>
    </source>
</evidence>
<dbReference type="RefSeq" id="WP_015256924.1">
    <property type="nucleotide sequence ID" value="NC_019902.2"/>
</dbReference>
<evidence type="ECO:0000313" key="2">
    <source>
        <dbReference type="EMBL" id="AGA31764.1"/>
    </source>
</evidence>
<accession>L0DQL2</accession>
<feature type="transmembrane region" description="Helical" evidence="1">
    <location>
        <begin position="378"/>
        <end position="401"/>
    </location>
</feature>
<evidence type="ECO:0008006" key="4">
    <source>
        <dbReference type="Google" id="ProtNLM"/>
    </source>
</evidence>
<name>L0DQL2_THIND</name>
<keyword evidence="3" id="KW-1185">Reference proteome</keyword>